<dbReference type="Pfam" id="PF00293">
    <property type="entry name" value="NUDIX"/>
    <property type="match status" value="1"/>
</dbReference>
<dbReference type="Pfam" id="PF09296">
    <property type="entry name" value="NUDIX-like"/>
    <property type="match status" value="1"/>
</dbReference>
<feature type="domain" description="Nudix hydrolase" evidence="11">
    <location>
        <begin position="136"/>
        <end position="259"/>
    </location>
</feature>
<keyword evidence="5" id="KW-0479">Metal-binding</keyword>
<dbReference type="GO" id="GO:0046872">
    <property type="term" value="F:metal ion binding"/>
    <property type="evidence" value="ECO:0007669"/>
    <property type="project" value="UniProtKB-KW"/>
</dbReference>
<dbReference type="GO" id="GO:0019677">
    <property type="term" value="P:NAD+ catabolic process"/>
    <property type="evidence" value="ECO:0007669"/>
    <property type="project" value="TreeGrafter"/>
</dbReference>
<comment type="similarity">
    <text evidence="3">Belongs to the Nudix hydrolase family. NudC subfamily.</text>
</comment>
<dbReference type="Gene3D" id="3.90.79.20">
    <property type="match status" value="1"/>
</dbReference>
<dbReference type="EMBL" id="FLUQ01000005">
    <property type="protein sequence ID" value="SBW09638.1"/>
    <property type="molecule type" value="Genomic_DNA"/>
</dbReference>
<evidence type="ECO:0000256" key="7">
    <source>
        <dbReference type="ARBA" id="ARBA00022842"/>
    </source>
</evidence>
<dbReference type="GO" id="GO:0005829">
    <property type="term" value="C:cytosol"/>
    <property type="evidence" value="ECO:0007669"/>
    <property type="project" value="TreeGrafter"/>
</dbReference>
<dbReference type="Gene3D" id="3.90.79.10">
    <property type="entry name" value="Nucleoside Triphosphate Pyrophosphohydrolase"/>
    <property type="match status" value="1"/>
</dbReference>
<keyword evidence="8" id="KW-0520">NAD</keyword>
<dbReference type="PROSITE" id="PS51462">
    <property type="entry name" value="NUDIX"/>
    <property type="match status" value="1"/>
</dbReference>
<gene>
    <name evidence="12" type="ORF">KL86DPRO_50231</name>
</gene>
<dbReference type="FunFam" id="3.90.79.10:FF:000051">
    <property type="entry name" value="Probable NADH pyrophosphatase"/>
    <property type="match status" value="1"/>
</dbReference>
<evidence type="ECO:0000256" key="1">
    <source>
        <dbReference type="ARBA" id="ARBA00001946"/>
    </source>
</evidence>
<organism evidence="12">
    <name type="scientific">uncultured delta proteobacterium</name>
    <dbReference type="NCBI Taxonomy" id="34034"/>
    <lineage>
        <taxon>Bacteria</taxon>
        <taxon>Deltaproteobacteria</taxon>
        <taxon>environmental samples</taxon>
    </lineage>
</organism>
<dbReference type="PRINTS" id="PR00502">
    <property type="entry name" value="NUDIXFAMILY"/>
</dbReference>
<evidence type="ECO:0000256" key="10">
    <source>
        <dbReference type="RuleBase" id="RU003476"/>
    </source>
</evidence>
<evidence type="ECO:0000313" key="12">
    <source>
        <dbReference type="EMBL" id="SBW09638.1"/>
    </source>
</evidence>
<comment type="catalytic activity">
    <reaction evidence="9">
        <text>a 5'-end NAD(+)-phospho-ribonucleoside in mRNA + H2O = a 5'-end phospho-adenosine-phospho-ribonucleoside in mRNA + beta-nicotinamide D-ribonucleotide + 2 H(+)</text>
        <dbReference type="Rhea" id="RHEA:60876"/>
        <dbReference type="Rhea" id="RHEA-COMP:15698"/>
        <dbReference type="Rhea" id="RHEA-COMP:15719"/>
        <dbReference type="ChEBI" id="CHEBI:14649"/>
        <dbReference type="ChEBI" id="CHEBI:15377"/>
        <dbReference type="ChEBI" id="CHEBI:15378"/>
        <dbReference type="ChEBI" id="CHEBI:144029"/>
        <dbReference type="ChEBI" id="CHEBI:144051"/>
    </reaction>
    <physiologicalReaction direction="left-to-right" evidence="9">
        <dbReference type="Rhea" id="RHEA:60877"/>
    </physiologicalReaction>
</comment>
<dbReference type="InterPro" id="IPR020084">
    <property type="entry name" value="NUDIX_hydrolase_CS"/>
</dbReference>
<evidence type="ECO:0000256" key="6">
    <source>
        <dbReference type="ARBA" id="ARBA00022801"/>
    </source>
</evidence>
<dbReference type="InterPro" id="IPR020476">
    <property type="entry name" value="Nudix_hydrolase"/>
</dbReference>
<comment type="cofactor">
    <cofactor evidence="2">
        <name>Zn(2+)</name>
        <dbReference type="ChEBI" id="CHEBI:29105"/>
    </cofactor>
</comment>
<name>A0A212KDE9_9DELT</name>
<dbReference type="InterPro" id="IPR000086">
    <property type="entry name" value="NUDIX_hydrolase_dom"/>
</dbReference>
<dbReference type="InterPro" id="IPR015375">
    <property type="entry name" value="NADH_PPase-like_N"/>
</dbReference>
<dbReference type="InterPro" id="IPR049734">
    <property type="entry name" value="NudC-like_C"/>
</dbReference>
<dbReference type="PANTHER" id="PTHR42904">
    <property type="entry name" value="NUDIX HYDROLASE, NUDC SUBFAMILY"/>
    <property type="match status" value="1"/>
</dbReference>
<keyword evidence="6 10" id="KW-0378">Hydrolase</keyword>
<dbReference type="InterPro" id="IPR015376">
    <property type="entry name" value="Znr_NADH_PPase"/>
</dbReference>
<dbReference type="InterPro" id="IPR050241">
    <property type="entry name" value="NAD-cap_RNA_hydrolase_NudC"/>
</dbReference>
<dbReference type="NCBIfam" id="NF001299">
    <property type="entry name" value="PRK00241.1"/>
    <property type="match status" value="1"/>
</dbReference>
<evidence type="ECO:0000256" key="9">
    <source>
        <dbReference type="ARBA" id="ARBA00023679"/>
    </source>
</evidence>
<reference evidence="12" key="1">
    <citation type="submission" date="2016-04" db="EMBL/GenBank/DDBJ databases">
        <authorList>
            <person name="Evans L.H."/>
            <person name="Alamgir A."/>
            <person name="Owens N."/>
            <person name="Weber N.D."/>
            <person name="Virtaneva K."/>
            <person name="Barbian K."/>
            <person name="Babar A."/>
            <person name="Rosenke K."/>
        </authorList>
    </citation>
    <scope>NUCLEOTIDE SEQUENCE</scope>
    <source>
        <strain evidence="12">86</strain>
    </source>
</reference>
<evidence type="ECO:0000256" key="2">
    <source>
        <dbReference type="ARBA" id="ARBA00001947"/>
    </source>
</evidence>
<sequence>MTQNNQPMWFIFHDKKLLLLPDKKGEEALLRGEGRPFASHQDQDVHVHVLGTYDGAPCYACTLKTLPPEAGQLCVLTDLRSSYPVLGENLYVTAGKGSELIHWDSQTRFCPACGAPTQPKLPISKSCPKCGNELFPNIALAIIVLVRRGEEALLVRAHTFRGTHYGLVAGFLEPGETLEECVAREVREETGISIKNIRYFGSQPWPYPSGLMVGFTADYQNGDLTLQQEELAAGAFFSRDNLPDLPAKLSIARRLIDAWIDGKP</sequence>
<evidence type="ECO:0000256" key="4">
    <source>
        <dbReference type="ARBA" id="ARBA00012381"/>
    </source>
</evidence>
<dbReference type="InterPro" id="IPR015797">
    <property type="entry name" value="NUDIX_hydrolase-like_dom_sf"/>
</dbReference>
<dbReference type="GO" id="GO:0035529">
    <property type="term" value="F:NADH pyrophosphatase activity"/>
    <property type="evidence" value="ECO:0007669"/>
    <property type="project" value="TreeGrafter"/>
</dbReference>
<dbReference type="GO" id="GO:0006742">
    <property type="term" value="P:NADP+ catabolic process"/>
    <property type="evidence" value="ECO:0007669"/>
    <property type="project" value="TreeGrafter"/>
</dbReference>
<evidence type="ECO:0000259" key="11">
    <source>
        <dbReference type="PROSITE" id="PS51462"/>
    </source>
</evidence>
<accession>A0A212KDE9</accession>
<dbReference type="AlphaFoldDB" id="A0A212KDE9"/>
<evidence type="ECO:0000256" key="8">
    <source>
        <dbReference type="ARBA" id="ARBA00023027"/>
    </source>
</evidence>
<dbReference type="SUPFAM" id="SSF55811">
    <property type="entry name" value="Nudix"/>
    <property type="match status" value="2"/>
</dbReference>
<dbReference type="Pfam" id="PF09297">
    <property type="entry name" value="Zn_ribbon_NUD"/>
    <property type="match status" value="1"/>
</dbReference>
<dbReference type="EC" id="3.6.1.22" evidence="4"/>
<dbReference type="CDD" id="cd03429">
    <property type="entry name" value="NUDIX_NADH_pyrophosphatase_Nudt13"/>
    <property type="match status" value="1"/>
</dbReference>
<protein>
    <recommendedName>
        <fullName evidence="4">NAD(+) diphosphatase</fullName>
        <ecNumber evidence="4">3.6.1.22</ecNumber>
    </recommendedName>
</protein>
<comment type="cofactor">
    <cofactor evidence="1">
        <name>Mg(2+)</name>
        <dbReference type="ChEBI" id="CHEBI:18420"/>
    </cofactor>
</comment>
<proteinExistence type="inferred from homology"/>
<keyword evidence="7" id="KW-0460">Magnesium</keyword>
<evidence type="ECO:0000256" key="5">
    <source>
        <dbReference type="ARBA" id="ARBA00022723"/>
    </source>
</evidence>
<dbReference type="PROSITE" id="PS00893">
    <property type="entry name" value="NUDIX_BOX"/>
    <property type="match status" value="1"/>
</dbReference>
<dbReference type="PANTHER" id="PTHR42904:SF6">
    <property type="entry name" value="NAD-CAPPED RNA HYDROLASE NUDT12"/>
    <property type="match status" value="1"/>
</dbReference>
<evidence type="ECO:0000256" key="3">
    <source>
        <dbReference type="ARBA" id="ARBA00009595"/>
    </source>
</evidence>